<dbReference type="Gramene" id="KCW63114">
    <property type="protein sequence ID" value="KCW63114"/>
    <property type="gene ID" value="EUGRSUZ_G00723"/>
</dbReference>
<dbReference type="OMA" id="NISHCDD"/>
<dbReference type="InParanoid" id="A0A059BAQ0"/>
<reference evidence="3" key="1">
    <citation type="submission" date="2013-07" db="EMBL/GenBank/DDBJ databases">
        <title>The genome of Eucalyptus grandis.</title>
        <authorList>
            <person name="Schmutz J."/>
            <person name="Hayes R."/>
            <person name="Myburg A."/>
            <person name="Tuskan G."/>
            <person name="Grattapaglia D."/>
            <person name="Rokhsar D.S."/>
        </authorList>
    </citation>
    <scope>NUCLEOTIDE SEQUENCE</scope>
    <source>
        <tissue evidence="3">Leaf extractions</tissue>
    </source>
</reference>
<dbReference type="EMBL" id="KK198759">
    <property type="protein sequence ID" value="KCW63114.1"/>
    <property type="molecule type" value="Genomic_DNA"/>
</dbReference>
<sequence length="459" mass="52821">MEGWIVENDNSQTKKRKEVKLVVIDGSNRQWQVVFSKLETLNIKGLDNVEFLFSPSMIKSLAQLRDLRVSYCKKMEVAFPKLEALEISGLDNFEMIWDNKVAVDSFPKLKTLCVVDCNKLVSVVCSFILRQLLSLERLDARRCGSLEIVFELQTLNRLDGHPIALPLRELTVSRLPKLKYLIQLEKLAINECGIVETIKSEEGLFPKFVFPILTSLELECLRELKCLYTRTHTSHWPALKTLKVHGCDKVEILASHSENEVQLDKLPLFLIEKGAFPNLQELTLDLSEQMEIWHGHFNDREFFCKLRLLKLRHLSHESSISICRFVESSTNLEELVVCESYLEDPSNNEEAIEGTIHDMKVILPFSRYIRHLQTLDVSHCDELSKMFRPTIAENLVTLIKLRISNCRILTEVINDEKGGEGCMVAFNQLKSMELDGLIGLRSFSWIHFDVPALGRYHCD</sequence>
<dbReference type="InterPro" id="IPR057135">
    <property type="entry name" value="At4g27190-like_LRR"/>
</dbReference>
<dbReference type="PANTHER" id="PTHR33463">
    <property type="entry name" value="NB-ARC DOMAIN-CONTAINING PROTEIN-RELATED"/>
    <property type="match status" value="1"/>
</dbReference>
<dbReference type="PANTHER" id="PTHR33463:SF145">
    <property type="entry name" value="NB-ARC DOMAIN-CONTAINING PROTEIN"/>
    <property type="match status" value="1"/>
</dbReference>
<dbReference type="InterPro" id="IPR050905">
    <property type="entry name" value="Plant_NBS-LRR"/>
</dbReference>
<protein>
    <recommendedName>
        <fullName evidence="2">Disease resistance protein At4g27190-like leucine-rich repeats domain-containing protein</fullName>
    </recommendedName>
</protein>
<keyword evidence="1" id="KW-0611">Plant defense</keyword>
<dbReference type="SUPFAM" id="SSF52058">
    <property type="entry name" value="L domain-like"/>
    <property type="match status" value="1"/>
</dbReference>
<dbReference type="AlphaFoldDB" id="A0A059BAQ0"/>
<evidence type="ECO:0000313" key="3">
    <source>
        <dbReference type="EMBL" id="KCW63114.1"/>
    </source>
</evidence>
<dbReference type="InterPro" id="IPR032675">
    <property type="entry name" value="LRR_dom_sf"/>
</dbReference>
<evidence type="ECO:0000259" key="2">
    <source>
        <dbReference type="Pfam" id="PF23247"/>
    </source>
</evidence>
<accession>A0A059BAQ0</accession>
<evidence type="ECO:0000256" key="1">
    <source>
        <dbReference type="ARBA" id="ARBA00022821"/>
    </source>
</evidence>
<proteinExistence type="predicted"/>
<feature type="domain" description="Disease resistance protein At4g27190-like leucine-rich repeats" evidence="2">
    <location>
        <begin position="364"/>
        <end position="441"/>
    </location>
</feature>
<organism evidence="3">
    <name type="scientific">Eucalyptus grandis</name>
    <name type="common">Flooded gum</name>
    <dbReference type="NCBI Taxonomy" id="71139"/>
    <lineage>
        <taxon>Eukaryota</taxon>
        <taxon>Viridiplantae</taxon>
        <taxon>Streptophyta</taxon>
        <taxon>Embryophyta</taxon>
        <taxon>Tracheophyta</taxon>
        <taxon>Spermatophyta</taxon>
        <taxon>Magnoliopsida</taxon>
        <taxon>eudicotyledons</taxon>
        <taxon>Gunneridae</taxon>
        <taxon>Pentapetalae</taxon>
        <taxon>rosids</taxon>
        <taxon>malvids</taxon>
        <taxon>Myrtales</taxon>
        <taxon>Myrtaceae</taxon>
        <taxon>Myrtoideae</taxon>
        <taxon>Eucalypteae</taxon>
        <taxon>Eucalyptus</taxon>
    </lineage>
</organism>
<dbReference type="Pfam" id="PF23247">
    <property type="entry name" value="LRR_RPS2"/>
    <property type="match status" value="2"/>
</dbReference>
<feature type="domain" description="Disease resistance protein At4g27190-like leucine-rich repeats" evidence="2">
    <location>
        <begin position="82"/>
        <end position="181"/>
    </location>
</feature>
<name>A0A059BAQ0_EUCGR</name>
<dbReference type="Gene3D" id="3.80.10.10">
    <property type="entry name" value="Ribonuclease Inhibitor"/>
    <property type="match status" value="2"/>
</dbReference>
<gene>
    <name evidence="3" type="ORF">EUGRSUZ_G00723</name>
</gene>